<evidence type="ECO:0000256" key="1">
    <source>
        <dbReference type="ARBA" id="ARBA00009437"/>
    </source>
</evidence>
<dbReference type="Pfam" id="PF00126">
    <property type="entry name" value="HTH_1"/>
    <property type="match status" value="1"/>
</dbReference>
<name>A0A2T4I8A3_9SPHN</name>
<dbReference type="InterPro" id="IPR000847">
    <property type="entry name" value="LysR_HTH_N"/>
</dbReference>
<evidence type="ECO:0000256" key="3">
    <source>
        <dbReference type="ARBA" id="ARBA00023125"/>
    </source>
</evidence>
<evidence type="ECO:0000313" key="6">
    <source>
        <dbReference type="EMBL" id="PTD27927.1"/>
    </source>
</evidence>
<sequence length="300" mass="32707">MATLDLNLLTALDVLLAERSVTSAARRMGLSVSAMSRTLTRLRSVTGDPLLVQAGRSLVPTPYAERLSERAQRAVQEARSVLAPAPKDIEPASLDRTFTIRANEGFVVLFASAIVEAVVEMAPLVRLRFAPKPDKVVAPLRDGSIDLEIGTTGASAPEMRSQLLFRDRFVGAARDDHPLLVDPITPERYAACGHVAASRRGAWEGPVDEALDDLGLRRRVIAVVPGFVDALAIARRSDLVALVPRSCVRHERTEARGVVCFDIPVPTPELTISMMWHPRLDADPGHRWLRQVVLKCVGPV</sequence>
<organism evidence="6 7">
    <name type="scientific">Edaphosphingomonas fennica</name>
    <dbReference type="NCBI Taxonomy" id="114404"/>
    <lineage>
        <taxon>Bacteria</taxon>
        <taxon>Pseudomonadati</taxon>
        <taxon>Pseudomonadota</taxon>
        <taxon>Alphaproteobacteria</taxon>
        <taxon>Sphingomonadales</taxon>
        <taxon>Rhizorhabdaceae</taxon>
        <taxon>Edaphosphingomonas</taxon>
    </lineage>
</organism>
<dbReference type="GO" id="GO:0003677">
    <property type="term" value="F:DNA binding"/>
    <property type="evidence" value="ECO:0007669"/>
    <property type="project" value="UniProtKB-KW"/>
</dbReference>
<dbReference type="PANTHER" id="PTHR30118:SF15">
    <property type="entry name" value="TRANSCRIPTIONAL REGULATORY PROTEIN"/>
    <property type="match status" value="1"/>
</dbReference>
<protein>
    <submittedName>
        <fullName evidence="6">LysR family transcriptional regulator</fullName>
    </submittedName>
</protein>
<dbReference type="Gene3D" id="3.40.190.10">
    <property type="entry name" value="Periplasmic binding protein-like II"/>
    <property type="match status" value="2"/>
</dbReference>
<dbReference type="SUPFAM" id="SSF46785">
    <property type="entry name" value="Winged helix' DNA-binding domain"/>
    <property type="match status" value="1"/>
</dbReference>
<dbReference type="EMBL" id="PHHF01000002">
    <property type="protein sequence ID" value="PTD27927.1"/>
    <property type="molecule type" value="Genomic_DNA"/>
</dbReference>
<evidence type="ECO:0000259" key="5">
    <source>
        <dbReference type="PROSITE" id="PS50931"/>
    </source>
</evidence>
<gene>
    <name evidence="6" type="ORF">CV103_00800</name>
</gene>
<evidence type="ECO:0000313" key="7">
    <source>
        <dbReference type="Proteomes" id="UP000241206"/>
    </source>
</evidence>
<dbReference type="PANTHER" id="PTHR30118">
    <property type="entry name" value="HTH-TYPE TRANSCRIPTIONAL REGULATOR LEUO-RELATED"/>
    <property type="match status" value="1"/>
</dbReference>
<dbReference type="InterPro" id="IPR050389">
    <property type="entry name" value="LysR-type_TF"/>
</dbReference>
<dbReference type="InterPro" id="IPR036390">
    <property type="entry name" value="WH_DNA-bd_sf"/>
</dbReference>
<keyword evidence="7" id="KW-1185">Reference proteome</keyword>
<evidence type="ECO:0000256" key="2">
    <source>
        <dbReference type="ARBA" id="ARBA00023015"/>
    </source>
</evidence>
<dbReference type="RefSeq" id="WP_107393629.1">
    <property type="nucleotide sequence ID" value="NZ_PHHF01000002.1"/>
</dbReference>
<dbReference type="PROSITE" id="PS50931">
    <property type="entry name" value="HTH_LYSR"/>
    <property type="match status" value="1"/>
</dbReference>
<dbReference type="Pfam" id="PF03466">
    <property type="entry name" value="LysR_substrate"/>
    <property type="match status" value="1"/>
</dbReference>
<dbReference type="CDD" id="cd08460">
    <property type="entry name" value="PBP2_DntR_like_1"/>
    <property type="match status" value="1"/>
</dbReference>
<keyword evidence="3" id="KW-0238">DNA-binding</keyword>
<dbReference type="GO" id="GO:0003700">
    <property type="term" value="F:DNA-binding transcription factor activity"/>
    <property type="evidence" value="ECO:0007669"/>
    <property type="project" value="InterPro"/>
</dbReference>
<proteinExistence type="inferred from homology"/>
<dbReference type="InterPro" id="IPR036388">
    <property type="entry name" value="WH-like_DNA-bd_sf"/>
</dbReference>
<keyword evidence="4" id="KW-0804">Transcription</keyword>
<dbReference type="InterPro" id="IPR005119">
    <property type="entry name" value="LysR_subst-bd"/>
</dbReference>
<accession>A0A2T4I8A3</accession>
<dbReference type="AlphaFoldDB" id="A0A2T4I8A3"/>
<keyword evidence="2" id="KW-0805">Transcription regulation</keyword>
<evidence type="ECO:0000256" key="4">
    <source>
        <dbReference type="ARBA" id="ARBA00023163"/>
    </source>
</evidence>
<feature type="domain" description="HTH lysR-type" evidence="5">
    <location>
        <begin position="4"/>
        <end position="61"/>
    </location>
</feature>
<dbReference type="SUPFAM" id="SSF53850">
    <property type="entry name" value="Periplasmic binding protein-like II"/>
    <property type="match status" value="1"/>
</dbReference>
<comment type="similarity">
    <text evidence="1">Belongs to the LysR transcriptional regulatory family.</text>
</comment>
<comment type="caution">
    <text evidence="6">The sequence shown here is derived from an EMBL/GenBank/DDBJ whole genome shotgun (WGS) entry which is preliminary data.</text>
</comment>
<reference evidence="6 7" key="1">
    <citation type="submission" date="2017-11" db="EMBL/GenBank/DDBJ databases">
        <title>Sphingomonas oleivorans sp. nov., isolated from oil-contaminated soil.</title>
        <authorList>
            <person name="Wang L."/>
            <person name="Chen L."/>
        </authorList>
    </citation>
    <scope>NUCLEOTIDE SEQUENCE [LARGE SCALE GENOMIC DNA]</scope>
    <source>
        <strain evidence="6 7">K101</strain>
    </source>
</reference>
<dbReference type="Gene3D" id="1.10.10.10">
    <property type="entry name" value="Winged helix-like DNA-binding domain superfamily/Winged helix DNA-binding domain"/>
    <property type="match status" value="1"/>
</dbReference>
<dbReference type="Proteomes" id="UP000241206">
    <property type="component" value="Unassembled WGS sequence"/>
</dbReference>